<name>A0ABV2ITE7_9HYPH</name>
<dbReference type="RefSeq" id="WP_354554000.1">
    <property type="nucleotide sequence ID" value="NZ_JBEPMB010000001.1"/>
</dbReference>
<reference evidence="1 2" key="1">
    <citation type="submission" date="2024-06" db="EMBL/GenBank/DDBJ databases">
        <title>Genomic Encyclopedia of Type Strains, Phase IV (KMG-IV): sequencing the most valuable type-strain genomes for metagenomic binning, comparative biology and taxonomic classification.</title>
        <authorList>
            <person name="Goeker M."/>
        </authorList>
    </citation>
    <scope>NUCLEOTIDE SEQUENCE [LARGE SCALE GENOMIC DNA]</scope>
    <source>
        <strain evidence="1 2">DSM 29780</strain>
    </source>
</reference>
<sequence length="128" mass="14030">MVSNVSIAALPLSLQEMADTLGVAIVLKLISAYGGTEIAFPKNPDESHPILLALGNEDGKALCDYLAGQLIYVPHMRPRKSARADVLALQSEGKERREIARALGISQRHVRRVANRTENPDQIKLFDD</sequence>
<proteinExistence type="predicted"/>
<organism evidence="1 2">
    <name type="scientific">Rhizobium aquaticum</name>
    <dbReference type="NCBI Taxonomy" id="1549636"/>
    <lineage>
        <taxon>Bacteria</taxon>
        <taxon>Pseudomonadati</taxon>
        <taxon>Pseudomonadota</taxon>
        <taxon>Alphaproteobacteria</taxon>
        <taxon>Hyphomicrobiales</taxon>
        <taxon>Rhizobiaceae</taxon>
        <taxon>Rhizobium/Agrobacterium group</taxon>
        <taxon>Rhizobium</taxon>
    </lineage>
</organism>
<dbReference type="Proteomes" id="UP001549047">
    <property type="component" value="Unassembled WGS sequence"/>
</dbReference>
<evidence type="ECO:0008006" key="3">
    <source>
        <dbReference type="Google" id="ProtNLM"/>
    </source>
</evidence>
<evidence type="ECO:0000313" key="2">
    <source>
        <dbReference type="Proteomes" id="UP001549047"/>
    </source>
</evidence>
<gene>
    <name evidence="1" type="ORF">ABID16_000064</name>
</gene>
<protein>
    <recommendedName>
        <fullName evidence="3">Mor transcription activator domain-containing protein</fullName>
    </recommendedName>
</protein>
<comment type="caution">
    <text evidence="1">The sequence shown here is derived from an EMBL/GenBank/DDBJ whole genome shotgun (WGS) entry which is preliminary data.</text>
</comment>
<accession>A0ABV2ITE7</accession>
<dbReference type="SUPFAM" id="SSF46689">
    <property type="entry name" value="Homeodomain-like"/>
    <property type="match status" value="1"/>
</dbReference>
<dbReference type="InterPro" id="IPR009057">
    <property type="entry name" value="Homeodomain-like_sf"/>
</dbReference>
<evidence type="ECO:0000313" key="1">
    <source>
        <dbReference type="EMBL" id="MET3611759.1"/>
    </source>
</evidence>
<keyword evidence="2" id="KW-1185">Reference proteome</keyword>
<dbReference type="Pfam" id="PF13384">
    <property type="entry name" value="HTH_23"/>
    <property type="match status" value="1"/>
</dbReference>
<dbReference type="EMBL" id="JBEPMB010000001">
    <property type="protein sequence ID" value="MET3611759.1"/>
    <property type="molecule type" value="Genomic_DNA"/>
</dbReference>